<dbReference type="InterPro" id="IPR023052">
    <property type="entry name" value="Cell_div_SepF"/>
</dbReference>
<gene>
    <name evidence="5" type="primary">sepF</name>
    <name evidence="6" type="ORF">KGMB03357_00720</name>
</gene>
<dbReference type="Gene3D" id="3.30.110.150">
    <property type="entry name" value="SepF-like protein"/>
    <property type="match status" value="1"/>
</dbReference>
<dbReference type="EMBL" id="BHVZ01000001">
    <property type="protein sequence ID" value="GCB28411.1"/>
    <property type="molecule type" value="Genomic_DNA"/>
</dbReference>
<comment type="caution">
    <text evidence="6">The sequence shown here is derived from an EMBL/GenBank/DDBJ whole genome shotgun (WGS) entry which is preliminary data.</text>
</comment>
<comment type="similarity">
    <text evidence="5">Belongs to the SepF family.</text>
</comment>
<dbReference type="PANTHER" id="PTHR35798">
    <property type="entry name" value="CELL DIVISION PROTEIN SEPF"/>
    <property type="match status" value="1"/>
</dbReference>
<sequence length="175" mass="19841">MAKIFDRMKDLMFGEYEDDDDYYEDDYDTAAPAPAPVRENYGLRDARETEYSAPAPRKAAPKNAANPQIYSVNTSVQMQVVIIKPECYEDAQEICDQIKTKRPVVVNLEKVEYPIAQRIMDFLSGTCYSLEGSIQRVANNIFIIAPENVDISGDFKEELKTKGVLLPWMNGTNAR</sequence>
<comment type="subunit">
    <text evidence="5">Homodimer. Interacts with FtsZ.</text>
</comment>
<dbReference type="OrthoDB" id="9815206at2"/>
<evidence type="ECO:0000313" key="7">
    <source>
        <dbReference type="Proteomes" id="UP000287361"/>
    </source>
</evidence>
<evidence type="ECO:0000256" key="5">
    <source>
        <dbReference type="HAMAP-Rule" id="MF_01197"/>
    </source>
</evidence>
<proteinExistence type="inferred from homology"/>
<dbReference type="Proteomes" id="UP000287361">
    <property type="component" value="Unassembled WGS sequence"/>
</dbReference>
<dbReference type="GO" id="GO:0043093">
    <property type="term" value="P:FtsZ-dependent cytokinesis"/>
    <property type="evidence" value="ECO:0007669"/>
    <property type="project" value="UniProtKB-UniRule"/>
</dbReference>
<comment type="function">
    <text evidence="4 5">Cell division protein that is part of the divisome complex and is recruited early to the Z-ring. Probably stimulates Z-ring formation, perhaps through the cross-linking of FtsZ protofilaments. Its function overlaps with FtsA.</text>
</comment>
<name>A0A401LA20_9FIRM</name>
<reference evidence="6 7" key="1">
    <citation type="submission" date="2018-10" db="EMBL/GenBank/DDBJ databases">
        <title>Draft Genome Sequence of Anaerotignum sp. KCTC 15736.</title>
        <authorList>
            <person name="Choi S.H."/>
            <person name="Kim J.S."/>
            <person name="Kang S.W."/>
            <person name="Lee J.S."/>
            <person name="Park S.H."/>
        </authorList>
    </citation>
    <scope>NUCLEOTIDE SEQUENCE [LARGE SCALE GENOMIC DNA]</scope>
    <source>
        <strain evidence="6 7">KCTC 15736</strain>
    </source>
</reference>
<dbReference type="AlphaFoldDB" id="A0A401LA20"/>
<evidence type="ECO:0000256" key="4">
    <source>
        <dbReference type="ARBA" id="ARBA00044936"/>
    </source>
</evidence>
<evidence type="ECO:0000256" key="2">
    <source>
        <dbReference type="ARBA" id="ARBA00023210"/>
    </source>
</evidence>
<dbReference type="GO" id="GO:0005737">
    <property type="term" value="C:cytoplasm"/>
    <property type="evidence" value="ECO:0007669"/>
    <property type="project" value="UniProtKB-SubCell"/>
</dbReference>
<evidence type="ECO:0000256" key="3">
    <source>
        <dbReference type="ARBA" id="ARBA00023306"/>
    </source>
</evidence>
<keyword evidence="5" id="KW-0963">Cytoplasm</keyword>
<keyword evidence="1 5" id="KW-0132">Cell division</keyword>
<keyword evidence="3 5" id="KW-0131">Cell cycle</keyword>
<dbReference type="PANTHER" id="PTHR35798:SF1">
    <property type="entry name" value="CELL DIVISION PROTEIN SEPF"/>
    <property type="match status" value="1"/>
</dbReference>
<dbReference type="Pfam" id="PF04472">
    <property type="entry name" value="SepF"/>
    <property type="match status" value="1"/>
</dbReference>
<organism evidence="6 7">
    <name type="scientific">Anaerotignum faecicola</name>
    <dbReference type="NCBI Taxonomy" id="2358141"/>
    <lineage>
        <taxon>Bacteria</taxon>
        <taxon>Bacillati</taxon>
        <taxon>Bacillota</taxon>
        <taxon>Clostridia</taxon>
        <taxon>Lachnospirales</taxon>
        <taxon>Anaerotignaceae</taxon>
        <taxon>Anaerotignum</taxon>
    </lineage>
</organism>
<dbReference type="InterPro" id="IPR007561">
    <property type="entry name" value="Cell_div_SepF/SepF-rel"/>
</dbReference>
<protein>
    <recommendedName>
        <fullName evidence="5">Cell division protein SepF</fullName>
    </recommendedName>
</protein>
<comment type="subcellular location">
    <subcellularLocation>
        <location evidence="5">Cytoplasm</location>
    </subcellularLocation>
    <text evidence="5">Localizes to the division site, in a FtsZ-dependent manner.</text>
</comment>
<dbReference type="GO" id="GO:0000917">
    <property type="term" value="P:division septum assembly"/>
    <property type="evidence" value="ECO:0007669"/>
    <property type="project" value="UniProtKB-KW"/>
</dbReference>
<keyword evidence="7" id="KW-1185">Reference proteome</keyword>
<evidence type="ECO:0000256" key="1">
    <source>
        <dbReference type="ARBA" id="ARBA00022618"/>
    </source>
</evidence>
<dbReference type="RefSeq" id="WP_016407682.1">
    <property type="nucleotide sequence ID" value="NZ_DAVZTY010000003.1"/>
</dbReference>
<keyword evidence="2 5" id="KW-0717">Septation</keyword>
<evidence type="ECO:0000313" key="6">
    <source>
        <dbReference type="EMBL" id="GCB28411.1"/>
    </source>
</evidence>
<dbReference type="HAMAP" id="MF_01197">
    <property type="entry name" value="SepF"/>
    <property type="match status" value="1"/>
</dbReference>
<dbReference type="InterPro" id="IPR038594">
    <property type="entry name" value="SepF-like_sf"/>
</dbReference>
<dbReference type="GeneID" id="86193079"/>
<accession>A0A401LA20</accession>